<name>A0A1H6UWB0_9MICO</name>
<protein>
    <submittedName>
        <fullName evidence="2">Uncharacterized protein</fullName>
    </submittedName>
</protein>
<gene>
    <name evidence="2" type="ORF">SAMN05421637_0510</name>
</gene>
<dbReference type="Proteomes" id="UP000183315">
    <property type="component" value="Unassembled WGS sequence"/>
</dbReference>
<keyword evidence="3" id="KW-1185">Reference proteome</keyword>
<evidence type="ECO:0000313" key="2">
    <source>
        <dbReference type="EMBL" id="SEI94924.1"/>
    </source>
</evidence>
<keyword evidence="1" id="KW-0812">Transmembrane</keyword>
<keyword evidence="1" id="KW-0472">Membrane</keyword>
<sequence>MARFASVRRVDAALAMQERARRDVDALRLCDVPSVRELRDLRLATLSRHARRLARRTMRAEGTLRPWYARSPVLMVALPLALAWGVLFTSIPAFFLAVVVLAWGLTSEPRLSRAERVEYTRVMTAYRNAAADALDARADRKAWGSEGPGAYGLST</sequence>
<evidence type="ECO:0000313" key="3">
    <source>
        <dbReference type="Proteomes" id="UP000183315"/>
    </source>
</evidence>
<feature type="transmembrane region" description="Helical" evidence="1">
    <location>
        <begin position="73"/>
        <end position="106"/>
    </location>
</feature>
<accession>A0A1H6UWB0</accession>
<proteinExistence type="predicted"/>
<dbReference type="STRING" id="1043493.SAMN05421637_0510"/>
<organism evidence="2 3">
    <name type="scientific">Demequina mangrovi</name>
    <dbReference type="NCBI Taxonomy" id="1043493"/>
    <lineage>
        <taxon>Bacteria</taxon>
        <taxon>Bacillati</taxon>
        <taxon>Actinomycetota</taxon>
        <taxon>Actinomycetes</taxon>
        <taxon>Micrococcales</taxon>
        <taxon>Demequinaceae</taxon>
        <taxon>Demequina</taxon>
    </lineage>
</organism>
<evidence type="ECO:0000256" key="1">
    <source>
        <dbReference type="SAM" id="Phobius"/>
    </source>
</evidence>
<keyword evidence="1" id="KW-1133">Transmembrane helix</keyword>
<reference evidence="3" key="1">
    <citation type="submission" date="2016-10" db="EMBL/GenBank/DDBJ databases">
        <authorList>
            <person name="Varghese N."/>
        </authorList>
    </citation>
    <scope>NUCLEOTIDE SEQUENCE [LARGE SCALE GENOMIC DNA]</scope>
    <source>
        <strain evidence="3">DSM 24868</strain>
    </source>
</reference>
<dbReference type="EMBL" id="FNZI01000001">
    <property type="protein sequence ID" value="SEI94924.1"/>
    <property type="molecule type" value="Genomic_DNA"/>
</dbReference>
<dbReference type="AlphaFoldDB" id="A0A1H6UWB0"/>